<evidence type="ECO:0000256" key="3">
    <source>
        <dbReference type="ARBA" id="ARBA00022989"/>
    </source>
</evidence>
<evidence type="ECO:0000256" key="5">
    <source>
        <dbReference type="SAM" id="Phobius"/>
    </source>
</evidence>
<protein>
    <submittedName>
        <fullName evidence="7">O-antigen ligase family protein</fullName>
    </submittedName>
</protein>
<feature type="transmembrane region" description="Helical" evidence="5">
    <location>
        <begin position="263"/>
        <end position="282"/>
    </location>
</feature>
<feature type="domain" description="O-antigen ligase-related" evidence="6">
    <location>
        <begin position="225"/>
        <end position="332"/>
    </location>
</feature>
<dbReference type="Pfam" id="PF04932">
    <property type="entry name" value="Wzy_C"/>
    <property type="match status" value="1"/>
</dbReference>
<keyword evidence="3 5" id="KW-1133">Transmembrane helix</keyword>
<feature type="transmembrane region" description="Helical" evidence="5">
    <location>
        <begin position="66"/>
        <end position="89"/>
    </location>
</feature>
<sequence length="447" mass="50539">MFGTISMLSRKIDIYAFLIIFLLVLNGGTLIKVMGYGPIFQIFTLIVLFVILTFSNSFSFKKIFRYSFFILLPLFIINLLHGLIFDNYILLSNQIINLSVSILIGVIISIYFEGKSSLFSNHLNLVLKLFVIQGILSSLILSLYPTRNILIKSTGDGSAYVGYLYLFFQRIHINYLGQIDLETFNLFGLNIFRAHGFFWEPSVFSVYVNIFIFLNLFVAKNNRNVLIGFLGILLSWSTTGMAVVLIQLIYYAGINFKLNLKNILTLGSLSIFLVIVGYVATINVNDKLYGEKAGSSAQRYVDTMAAIDVIIHNPAIGIGVEFKNFNQQIKDANPDLSGSIGSSLAIDRVNENTFSNSLLRVFVYFGLIFGTLLVWAFFKQNLITEHPVLFAIVNLTAVSFSPILFLTFHFTFIVNGLINIFNKRTINISRPKGHFGKEQNYYQKINL</sequence>
<reference evidence="8" key="1">
    <citation type="journal article" date="2019" name="Int. J. Syst. Evol. Microbiol.">
        <title>The Global Catalogue of Microorganisms (GCM) 10K type strain sequencing project: providing services to taxonomists for standard genome sequencing and annotation.</title>
        <authorList>
            <consortium name="The Broad Institute Genomics Platform"/>
            <consortium name="The Broad Institute Genome Sequencing Center for Infectious Disease"/>
            <person name="Wu L."/>
            <person name="Ma J."/>
        </authorList>
    </citation>
    <scope>NUCLEOTIDE SEQUENCE [LARGE SCALE GENOMIC DNA]</scope>
    <source>
        <strain evidence="8">CCUG 61485</strain>
    </source>
</reference>
<comment type="subcellular location">
    <subcellularLocation>
        <location evidence="1">Membrane</location>
        <topology evidence="1">Multi-pass membrane protein</topology>
    </subcellularLocation>
</comment>
<keyword evidence="7" id="KW-0436">Ligase</keyword>
<evidence type="ECO:0000313" key="7">
    <source>
        <dbReference type="EMBL" id="MFD1316840.1"/>
    </source>
</evidence>
<gene>
    <name evidence="7" type="ORF">ACFQ39_14535</name>
</gene>
<organism evidence="7 8">
    <name type="scientific">Namhaeicola litoreus</name>
    <dbReference type="NCBI Taxonomy" id="1052145"/>
    <lineage>
        <taxon>Bacteria</taxon>
        <taxon>Pseudomonadati</taxon>
        <taxon>Bacteroidota</taxon>
        <taxon>Flavobacteriia</taxon>
        <taxon>Flavobacteriales</taxon>
        <taxon>Flavobacteriaceae</taxon>
        <taxon>Namhaeicola</taxon>
    </lineage>
</organism>
<dbReference type="EMBL" id="JBHTMY010000004">
    <property type="protein sequence ID" value="MFD1316840.1"/>
    <property type="molecule type" value="Genomic_DNA"/>
</dbReference>
<evidence type="ECO:0000256" key="2">
    <source>
        <dbReference type="ARBA" id="ARBA00022692"/>
    </source>
</evidence>
<feature type="transmembrane region" description="Helical" evidence="5">
    <location>
        <begin position="358"/>
        <end position="378"/>
    </location>
</feature>
<evidence type="ECO:0000313" key="8">
    <source>
        <dbReference type="Proteomes" id="UP001597201"/>
    </source>
</evidence>
<proteinExistence type="predicted"/>
<feature type="transmembrane region" description="Helical" evidence="5">
    <location>
        <begin position="398"/>
        <end position="421"/>
    </location>
</feature>
<feature type="transmembrane region" description="Helical" evidence="5">
    <location>
        <begin position="37"/>
        <end position="54"/>
    </location>
</feature>
<comment type="caution">
    <text evidence="7">The sequence shown here is derived from an EMBL/GenBank/DDBJ whole genome shotgun (WGS) entry which is preliminary data.</text>
</comment>
<dbReference type="InterPro" id="IPR007016">
    <property type="entry name" value="O-antigen_ligase-rel_domated"/>
</dbReference>
<keyword evidence="8" id="KW-1185">Reference proteome</keyword>
<name>A0ABW3Y7L9_9FLAO</name>
<feature type="transmembrane region" description="Helical" evidence="5">
    <location>
        <begin position="197"/>
        <end position="218"/>
    </location>
</feature>
<dbReference type="GO" id="GO:0016874">
    <property type="term" value="F:ligase activity"/>
    <property type="evidence" value="ECO:0007669"/>
    <property type="project" value="UniProtKB-KW"/>
</dbReference>
<evidence type="ECO:0000259" key="6">
    <source>
        <dbReference type="Pfam" id="PF04932"/>
    </source>
</evidence>
<dbReference type="Proteomes" id="UP001597201">
    <property type="component" value="Unassembled WGS sequence"/>
</dbReference>
<evidence type="ECO:0000256" key="4">
    <source>
        <dbReference type="ARBA" id="ARBA00023136"/>
    </source>
</evidence>
<feature type="transmembrane region" description="Helical" evidence="5">
    <location>
        <begin position="225"/>
        <end position="251"/>
    </location>
</feature>
<feature type="transmembrane region" description="Helical" evidence="5">
    <location>
        <begin position="12"/>
        <end position="31"/>
    </location>
</feature>
<accession>A0ABW3Y7L9</accession>
<keyword evidence="4 5" id="KW-0472">Membrane</keyword>
<dbReference type="RefSeq" id="WP_377180275.1">
    <property type="nucleotide sequence ID" value="NZ_JBHTMY010000004.1"/>
</dbReference>
<evidence type="ECO:0000256" key="1">
    <source>
        <dbReference type="ARBA" id="ARBA00004141"/>
    </source>
</evidence>
<feature type="transmembrane region" description="Helical" evidence="5">
    <location>
        <begin position="95"/>
        <end position="113"/>
    </location>
</feature>
<keyword evidence="2 5" id="KW-0812">Transmembrane</keyword>
<feature type="transmembrane region" description="Helical" evidence="5">
    <location>
        <begin position="125"/>
        <end position="144"/>
    </location>
</feature>